<evidence type="ECO:0000313" key="2">
    <source>
        <dbReference type="Proteomes" id="UP000507962"/>
    </source>
</evidence>
<gene>
    <name evidence="1" type="ORF">MSL71_11280</name>
</gene>
<organism evidence="1 2">
    <name type="scientific">Desulfoluna butyratoxydans</name>
    <dbReference type="NCBI Taxonomy" id="231438"/>
    <lineage>
        <taxon>Bacteria</taxon>
        <taxon>Pseudomonadati</taxon>
        <taxon>Thermodesulfobacteriota</taxon>
        <taxon>Desulfobacteria</taxon>
        <taxon>Desulfobacterales</taxon>
        <taxon>Desulfolunaceae</taxon>
        <taxon>Desulfoluna</taxon>
    </lineage>
</organism>
<proteinExistence type="predicted"/>
<keyword evidence="2" id="KW-1185">Reference proteome</keyword>
<dbReference type="EMBL" id="CAADHO010000002">
    <property type="protein sequence ID" value="VFQ43493.1"/>
    <property type="molecule type" value="Genomic_DNA"/>
</dbReference>
<accession>A0A4U8YQH8</accession>
<sequence length="184" mass="21160">MTDTLPNPKAITAYLKEAGYKVSQSTVYKHRDEGRIPVQKNGSFLVKDVDRYAAMHLKPLDGSKMNEGMEELQKEKLQAETKKVKAQAEHWSIKTLVESGQYIDRELFNRELAARASIFKKDLETFVRTQSGKMIRLVDGNAELGPDLINFWLEKLEIFIGRYSQPKKWQVKTAPLTEPEEETE</sequence>
<reference evidence="1 2" key="1">
    <citation type="submission" date="2019-03" db="EMBL/GenBank/DDBJ databases">
        <authorList>
            <person name="Nijsse B."/>
        </authorList>
    </citation>
    <scope>NUCLEOTIDE SEQUENCE [LARGE SCALE GENOMIC DNA]</scope>
    <source>
        <strain evidence="1">Desulfoluna butyratoxydans MSL71</strain>
    </source>
</reference>
<evidence type="ECO:0000313" key="1">
    <source>
        <dbReference type="EMBL" id="VFQ43493.1"/>
    </source>
</evidence>
<dbReference type="AlphaFoldDB" id="A0A4U8YQH8"/>
<dbReference type="RefSeq" id="WP_180137698.1">
    <property type="nucleotide sequence ID" value="NZ_CAADHO010000002.1"/>
</dbReference>
<protein>
    <submittedName>
        <fullName evidence="1">Uncharacterized protein</fullName>
    </submittedName>
</protein>
<name>A0A4U8YQH8_9BACT</name>
<dbReference type="Proteomes" id="UP000507962">
    <property type="component" value="Unassembled WGS sequence"/>
</dbReference>